<reference evidence="19" key="1">
    <citation type="submission" date="2022-01" db="EMBL/GenBank/DDBJ databases">
        <authorList>
            <person name="King R."/>
        </authorList>
    </citation>
    <scope>NUCLEOTIDE SEQUENCE</scope>
</reference>
<evidence type="ECO:0000256" key="1">
    <source>
        <dbReference type="ARBA" id="ARBA00004371"/>
    </source>
</evidence>
<keyword evidence="8" id="KW-0865">Zymogen</keyword>
<evidence type="ECO:0000256" key="11">
    <source>
        <dbReference type="ARBA" id="ARBA00023228"/>
    </source>
</evidence>
<evidence type="ECO:0000313" key="20">
    <source>
        <dbReference type="Proteomes" id="UP001153636"/>
    </source>
</evidence>
<keyword evidence="10" id="KW-0325">Glycoprotein</keyword>
<keyword evidence="6" id="KW-0732">Signal</keyword>
<evidence type="ECO:0000256" key="16">
    <source>
        <dbReference type="ARBA" id="ARBA00076475"/>
    </source>
</evidence>
<evidence type="ECO:0000256" key="13">
    <source>
        <dbReference type="ARBA" id="ARBA00059701"/>
    </source>
</evidence>
<keyword evidence="20" id="KW-1185">Reference proteome</keyword>
<keyword evidence="5" id="KW-0645">Protease</keyword>
<dbReference type="GO" id="GO:0006508">
    <property type="term" value="P:proteolysis"/>
    <property type="evidence" value="ECO:0007669"/>
    <property type="project" value="UniProtKB-KW"/>
</dbReference>
<dbReference type="OrthoDB" id="2130629at2759"/>
<evidence type="ECO:0000256" key="3">
    <source>
        <dbReference type="ARBA" id="ARBA00011738"/>
    </source>
</evidence>
<evidence type="ECO:0000256" key="7">
    <source>
        <dbReference type="ARBA" id="ARBA00022801"/>
    </source>
</evidence>
<protein>
    <recommendedName>
        <fullName evidence="15">Lysosomal Pro-X carboxypeptidase</fullName>
        <ecNumber evidence="14">3.4.16.2</ecNumber>
    </recommendedName>
    <alternativeName>
        <fullName evidence="17">Proline carboxypeptidase</fullName>
    </alternativeName>
    <alternativeName>
        <fullName evidence="16">Prolylcarboxypeptidase</fullName>
    </alternativeName>
</protein>
<evidence type="ECO:0000256" key="15">
    <source>
        <dbReference type="ARBA" id="ARBA00073691"/>
    </source>
</evidence>
<evidence type="ECO:0000256" key="10">
    <source>
        <dbReference type="ARBA" id="ARBA00023180"/>
    </source>
</evidence>
<dbReference type="Gene3D" id="3.40.50.1820">
    <property type="entry name" value="alpha/beta hydrolase"/>
    <property type="match status" value="1"/>
</dbReference>
<dbReference type="GO" id="GO:0004185">
    <property type="term" value="F:serine-type carboxypeptidase activity"/>
    <property type="evidence" value="ECO:0007669"/>
    <property type="project" value="UniProtKB-EC"/>
</dbReference>
<organism evidence="19 20">
    <name type="scientific">Psylliodes chrysocephalus</name>
    <dbReference type="NCBI Taxonomy" id="3402493"/>
    <lineage>
        <taxon>Eukaryota</taxon>
        <taxon>Metazoa</taxon>
        <taxon>Ecdysozoa</taxon>
        <taxon>Arthropoda</taxon>
        <taxon>Hexapoda</taxon>
        <taxon>Insecta</taxon>
        <taxon>Pterygota</taxon>
        <taxon>Neoptera</taxon>
        <taxon>Endopterygota</taxon>
        <taxon>Coleoptera</taxon>
        <taxon>Polyphaga</taxon>
        <taxon>Cucujiformia</taxon>
        <taxon>Chrysomeloidea</taxon>
        <taxon>Chrysomelidae</taxon>
        <taxon>Galerucinae</taxon>
        <taxon>Alticini</taxon>
        <taxon>Psylliodes</taxon>
    </lineage>
</organism>
<evidence type="ECO:0000256" key="4">
    <source>
        <dbReference type="ARBA" id="ARBA00022645"/>
    </source>
</evidence>
<dbReference type="GO" id="GO:0005764">
    <property type="term" value="C:lysosome"/>
    <property type="evidence" value="ECO:0007669"/>
    <property type="project" value="UniProtKB-SubCell"/>
</dbReference>
<keyword evidence="9" id="KW-1015">Disulfide bond</keyword>
<comment type="subcellular location">
    <subcellularLocation>
        <location evidence="1">Lysosome</location>
    </subcellularLocation>
</comment>
<name>A0A9P0CVH1_9CUCU</name>
<dbReference type="InterPro" id="IPR008758">
    <property type="entry name" value="Peptidase_S28"/>
</dbReference>
<keyword evidence="18" id="KW-0812">Transmembrane</keyword>
<comment type="function">
    <text evidence="13">Cleaves C-terminal amino acids linked to proline in peptides such as angiotensin II, III and des-Arg9-bradykinin. This cleavage occurs at acidic pH, but enzymatic activity is retained with some substrates at neutral pH.</text>
</comment>
<evidence type="ECO:0000256" key="18">
    <source>
        <dbReference type="SAM" id="Phobius"/>
    </source>
</evidence>
<dbReference type="EC" id="3.4.16.2" evidence="14"/>
<keyword evidence="4" id="KW-0121">Carboxypeptidase</keyword>
<dbReference type="AlphaFoldDB" id="A0A9P0CVH1"/>
<keyword evidence="11" id="KW-0458">Lysosome</keyword>
<evidence type="ECO:0000313" key="19">
    <source>
        <dbReference type="EMBL" id="CAH1109006.1"/>
    </source>
</evidence>
<dbReference type="PANTHER" id="PTHR11010:SF38">
    <property type="entry name" value="LYSOSOMAL PRO-X CARBOXYPEPTIDASE"/>
    <property type="match status" value="1"/>
</dbReference>
<gene>
    <name evidence="19" type="ORF">PSYICH_LOCUS8748</name>
</gene>
<comment type="subunit">
    <text evidence="3">Homodimer.</text>
</comment>
<dbReference type="GO" id="GO:0008239">
    <property type="term" value="F:dipeptidyl-peptidase activity"/>
    <property type="evidence" value="ECO:0007669"/>
    <property type="project" value="TreeGrafter"/>
</dbReference>
<accession>A0A9P0CVH1</accession>
<evidence type="ECO:0000256" key="2">
    <source>
        <dbReference type="ARBA" id="ARBA00011079"/>
    </source>
</evidence>
<dbReference type="InterPro" id="IPR042269">
    <property type="entry name" value="Ser_carbopepase_S28_SKS"/>
</dbReference>
<keyword evidence="18" id="KW-1133">Transmembrane helix</keyword>
<proteinExistence type="inferred from homology"/>
<keyword evidence="7" id="KW-0378">Hydrolase</keyword>
<evidence type="ECO:0000256" key="8">
    <source>
        <dbReference type="ARBA" id="ARBA00023145"/>
    </source>
</evidence>
<evidence type="ECO:0000256" key="5">
    <source>
        <dbReference type="ARBA" id="ARBA00022670"/>
    </source>
</evidence>
<evidence type="ECO:0000256" key="14">
    <source>
        <dbReference type="ARBA" id="ARBA00066456"/>
    </source>
</evidence>
<sequence length="484" mass="55795">MSFLLDYFIHSIAFKTCVCIFFMLNILHVQSFEPQYSLETRYIDVPLDHFSAVAKPKYFKLRYLINAKYHVKGGPIFLYTGNEGDISIYGQNTGFMFDIAPVFNALVVFIEHRYYGQSLPFGNTSFSSPENLRYLTTTQALADFAYVVNELKKNFFENVISYDTYPFVAFGGSYGGMLAAWLRMKYPYLVLGAVSSSAPIFGFPGMASCELFYEKVTQVFEKYGREQCVKTIKLGWDVIVNLSKTKLGMDFISSSWKLCNRLKTNEDVEKLLNWLSNIYENLAMLNYHYPTDFFLPLPAYPVKVFCDKLTTSYFNDTKGLIEHFSNAIEIYTNYTGKKVCNNLNSTVEDYSERAWDYQSCTELVFPKCSTDADMFITKPWNYENYAAQCYKKFGVKALDPGWALMAYGGKNLKYYSNIIFSNGMMDPWSCFGVFTNRSATVWAFNITDAPHHVDLRHSDPADNNYILDARKFHIQAIKQWLNMV</sequence>
<evidence type="ECO:0000256" key="17">
    <source>
        <dbReference type="ARBA" id="ARBA00076608"/>
    </source>
</evidence>
<dbReference type="InterPro" id="IPR029058">
    <property type="entry name" value="AB_hydrolase_fold"/>
</dbReference>
<dbReference type="Pfam" id="PF05577">
    <property type="entry name" value="Peptidase_S28"/>
    <property type="match status" value="1"/>
</dbReference>
<feature type="transmembrane region" description="Helical" evidence="18">
    <location>
        <begin position="7"/>
        <end position="27"/>
    </location>
</feature>
<keyword evidence="18" id="KW-0472">Membrane</keyword>
<dbReference type="EMBL" id="OV651815">
    <property type="protein sequence ID" value="CAH1109006.1"/>
    <property type="molecule type" value="Genomic_DNA"/>
</dbReference>
<evidence type="ECO:0000256" key="12">
    <source>
        <dbReference type="ARBA" id="ARBA00052013"/>
    </source>
</evidence>
<dbReference type="PANTHER" id="PTHR11010">
    <property type="entry name" value="PROTEASE S28 PRO-X CARBOXYPEPTIDASE-RELATED"/>
    <property type="match status" value="1"/>
</dbReference>
<dbReference type="Proteomes" id="UP001153636">
    <property type="component" value="Chromosome 3"/>
</dbReference>
<evidence type="ECO:0000256" key="6">
    <source>
        <dbReference type="ARBA" id="ARBA00022729"/>
    </source>
</evidence>
<dbReference type="Gene3D" id="1.20.120.980">
    <property type="entry name" value="Serine carboxypeptidase S28, SKS domain"/>
    <property type="match status" value="1"/>
</dbReference>
<comment type="catalytic activity">
    <reaction evidence="12">
        <text>Cleavage of a -Pro-|-Xaa bond to release a C-terminal amino acid.</text>
        <dbReference type="EC" id="3.4.16.2"/>
    </reaction>
</comment>
<dbReference type="SUPFAM" id="SSF53474">
    <property type="entry name" value="alpha/beta-Hydrolases"/>
    <property type="match status" value="1"/>
</dbReference>
<dbReference type="FunFam" id="1.20.120.980:FF:000002">
    <property type="entry name" value="lysosomal Pro-X carboxypeptidase"/>
    <property type="match status" value="1"/>
</dbReference>
<comment type="similarity">
    <text evidence="2">Belongs to the peptidase S28 family.</text>
</comment>
<evidence type="ECO:0000256" key="9">
    <source>
        <dbReference type="ARBA" id="ARBA00023157"/>
    </source>
</evidence>